<dbReference type="EMBL" id="JAQQLI010000067">
    <property type="protein sequence ID" value="MDC7789295.1"/>
    <property type="molecule type" value="Genomic_DNA"/>
</dbReference>
<dbReference type="Gene3D" id="3.40.1350.60">
    <property type="match status" value="1"/>
</dbReference>
<keyword evidence="5" id="KW-1185">Reference proteome</keyword>
<proteinExistence type="inferred from homology"/>
<dbReference type="RefSeq" id="WP_272780122.1">
    <property type="nucleotide sequence ID" value="NZ_JAQQLI010000067.1"/>
</dbReference>
<comment type="similarity">
    <text evidence="1">Belongs to the SfsA family.</text>
</comment>
<feature type="domain" description="Sugar fermentation stimulation protein C-terminal" evidence="2">
    <location>
        <begin position="87"/>
        <end position="224"/>
    </location>
</feature>
<evidence type="ECO:0000313" key="5">
    <source>
        <dbReference type="Proteomes" id="UP001165652"/>
    </source>
</evidence>
<evidence type="ECO:0000259" key="3">
    <source>
        <dbReference type="Pfam" id="PF17746"/>
    </source>
</evidence>
<dbReference type="Pfam" id="PF17746">
    <property type="entry name" value="SfsA_N"/>
    <property type="match status" value="1"/>
</dbReference>
<dbReference type="Pfam" id="PF03749">
    <property type="entry name" value="SfsA"/>
    <property type="match status" value="1"/>
</dbReference>
<dbReference type="CDD" id="cd22359">
    <property type="entry name" value="SfsA-like_bacterial"/>
    <property type="match status" value="1"/>
</dbReference>
<feature type="domain" description="SfsA N-terminal OB" evidence="3">
    <location>
        <begin position="13"/>
        <end position="78"/>
    </location>
</feature>
<sequence>MRFPAPLIPATLVRRYKRFLADVALPDGAVVTAHVANPGSMLGLAAPGARVWLSRSDNPARKLAHSWELVEVDVGAGPELVGVNTAHPNGLVAAAIAAGEIPALAGYAGLRREVRYGAASRCDLLLEDPRRPPCWVEIKSVTLMRRPGLAEFPDAVTARGARHLDELAARVVAGERAVMLFLIQIGSAETFDIARDIDPAYGLGFDRARAAGVESIAHRCRVSVDGIAVAAAVPVAPPQPAAAPAAAAAAKTVSRRAGRAG</sequence>
<evidence type="ECO:0000313" key="4">
    <source>
        <dbReference type="EMBL" id="MDC7789295.1"/>
    </source>
</evidence>
<comment type="caution">
    <text evidence="4">The sequence shown here is derived from an EMBL/GenBank/DDBJ whole genome shotgun (WGS) entry which is preliminary data.</text>
</comment>
<gene>
    <name evidence="1 4" type="primary">sfsA</name>
    <name evidence="4" type="ORF">PQJ73_26745</name>
</gene>
<dbReference type="PANTHER" id="PTHR30545:SF2">
    <property type="entry name" value="SUGAR FERMENTATION STIMULATION PROTEIN A"/>
    <property type="match status" value="1"/>
</dbReference>
<dbReference type="Gene3D" id="2.40.50.580">
    <property type="match status" value="1"/>
</dbReference>
<dbReference type="InterPro" id="IPR005224">
    <property type="entry name" value="SfsA"/>
</dbReference>
<dbReference type="Proteomes" id="UP001165652">
    <property type="component" value="Unassembled WGS sequence"/>
</dbReference>
<dbReference type="PANTHER" id="PTHR30545">
    <property type="entry name" value="SUGAR FERMENTATION STIMULATION PROTEIN A"/>
    <property type="match status" value="1"/>
</dbReference>
<accession>A0ABT5JHW6</accession>
<dbReference type="InterPro" id="IPR040452">
    <property type="entry name" value="SfsA_C"/>
</dbReference>
<name>A0ABT5JHW6_RHOTP</name>
<organism evidence="4 5">
    <name type="scientific">Rhodoplanes tepidamans</name>
    <name type="common">Rhodoplanes cryptolactis</name>
    <dbReference type="NCBI Taxonomy" id="200616"/>
    <lineage>
        <taxon>Bacteria</taxon>
        <taxon>Pseudomonadati</taxon>
        <taxon>Pseudomonadota</taxon>
        <taxon>Alphaproteobacteria</taxon>
        <taxon>Hyphomicrobiales</taxon>
        <taxon>Nitrobacteraceae</taxon>
        <taxon>Rhodoplanes</taxon>
    </lineage>
</organism>
<dbReference type="NCBIfam" id="TIGR00230">
    <property type="entry name" value="sfsA"/>
    <property type="match status" value="1"/>
</dbReference>
<dbReference type="HAMAP" id="MF_00095">
    <property type="entry name" value="SfsA"/>
    <property type="match status" value="1"/>
</dbReference>
<dbReference type="InterPro" id="IPR041465">
    <property type="entry name" value="SfsA_N"/>
</dbReference>
<reference evidence="4" key="1">
    <citation type="journal article" date="2023" name="Microbiol Resour">
        <title>Genome Sequences of Rhodoplanes serenus and Two Thermotolerant Strains, Rhodoplanes tepidamans and 'Rhodoplanes cryptolactis,' Further Refine the Genus.</title>
        <authorList>
            <person name="Rayyan A.A."/>
            <person name="Kyndt J.A."/>
        </authorList>
    </citation>
    <scope>NUCLEOTIDE SEQUENCE</scope>
    <source>
        <strain evidence="4">DSM 9987</strain>
    </source>
</reference>
<protein>
    <recommendedName>
        <fullName evidence="1">Sugar fermentation stimulation protein homolog</fullName>
    </recommendedName>
</protein>
<evidence type="ECO:0000259" key="2">
    <source>
        <dbReference type="Pfam" id="PF03749"/>
    </source>
</evidence>
<evidence type="ECO:0000256" key="1">
    <source>
        <dbReference type="HAMAP-Rule" id="MF_00095"/>
    </source>
</evidence>
<reference evidence="4" key="2">
    <citation type="submission" date="2023-02" db="EMBL/GenBank/DDBJ databases">
        <authorList>
            <person name="Rayyan A."/>
            <person name="Meyer T."/>
            <person name="Kyndt J.A."/>
        </authorList>
    </citation>
    <scope>NUCLEOTIDE SEQUENCE</scope>
    <source>
        <strain evidence="4">DSM 9987</strain>
    </source>
</reference>